<dbReference type="PANTHER" id="PTHR37534:SF39">
    <property type="entry name" value="TRANSCRIPTION FACTOR DOMAIN-CONTAINING PROTEIN"/>
    <property type="match status" value="1"/>
</dbReference>
<dbReference type="InterPro" id="IPR001138">
    <property type="entry name" value="Zn2Cys6_DnaBD"/>
</dbReference>
<dbReference type="Proteomes" id="UP000033710">
    <property type="component" value="Unassembled WGS sequence"/>
</dbReference>
<dbReference type="CDD" id="cd00067">
    <property type="entry name" value="GAL4"/>
    <property type="match status" value="1"/>
</dbReference>
<evidence type="ECO:0000256" key="1">
    <source>
        <dbReference type="ARBA" id="ARBA00004123"/>
    </source>
</evidence>
<protein>
    <recommendedName>
        <fullName evidence="8">Zn(2)-C6 fungal-type domain-containing protein</fullName>
    </recommendedName>
</protein>
<dbReference type="VEuPathDB" id="FungiDB:SPSK_05084"/>
<dbReference type="Pfam" id="PF11951">
    <property type="entry name" value="Fungal_trans_2"/>
    <property type="match status" value="1"/>
</dbReference>
<feature type="domain" description="Zn(2)-C6 fungal-type" evidence="8">
    <location>
        <begin position="98"/>
        <end position="126"/>
    </location>
</feature>
<evidence type="ECO:0000259" key="8">
    <source>
        <dbReference type="PROSITE" id="PS50048"/>
    </source>
</evidence>
<dbReference type="GO" id="GO:0000981">
    <property type="term" value="F:DNA-binding transcription factor activity, RNA polymerase II-specific"/>
    <property type="evidence" value="ECO:0007669"/>
    <property type="project" value="InterPro"/>
</dbReference>
<keyword evidence="5" id="KW-0804">Transcription</keyword>
<reference evidence="9 10" key="1">
    <citation type="journal article" date="2014" name="BMC Genomics">
        <title>Comparative genomics of the major fungal agents of human and animal Sporotrichosis: Sporothrix schenckii and Sporothrix brasiliensis.</title>
        <authorList>
            <person name="Teixeira M.M."/>
            <person name="de Almeida L.G."/>
            <person name="Kubitschek-Barreira P."/>
            <person name="Alves F.L."/>
            <person name="Kioshima E.S."/>
            <person name="Abadio A.K."/>
            <person name="Fernandes L."/>
            <person name="Derengowski L.S."/>
            <person name="Ferreira K.S."/>
            <person name="Souza R.C."/>
            <person name="Ruiz J.C."/>
            <person name="de Andrade N.C."/>
            <person name="Paes H.C."/>
            <person name="Nicola A.M."/>
            <person name="Albuquerque P."/>
            <person name="Gerber A.L."/>
            <person name="Martins V.P."/>
            <person name="Peconick L.D."/>
            <person name="Neto A.V."/>
            <person name="Chaucanez C.B."/>
            <person name="Silva P.A."/>
            <person name="Cunha O.L."/>
            <person name="de Oliveira F.F."/>
            <person name="dos Santos T.C."/>
            <person name="Barros A.L."/>
            <person name="Soares M.A."/>
            <person name="de Oliveira L.M."/>
            <person name="Marini M.M."/>
            <person name="Villalobos-Duno H."/>
            <person name="Cunha M.M."/>
            <person name="de Hoog S."/>
            <person name="da Silveira J.F."/>
            <person name="Henrissat B."/>
            <person name="Nino-Vega G.A."/>
            <person name="Cisalpino P.S."/>
            <person name="Mora-Montes H.M."/>
            <person name="Almeida S.R."/>
            <person name="Stajich J.E."/>
            <person name="Lopes-Bezerra L.M."/>
            <person name="Vasconcelos A.T."/>
            <person name="Felipe M.S."/>
        </authorList>
    </citation>
    <scope>NUCLEOTIDE SEQUENCE [LARGE SCALE GENOMIC DNA]</scope>
    <source>
        <strain evidence="9 10">1099-18</strain>
    </source>
</reference>
<evidence type="ECO:0000256" key="7">
    <source>
        <dbReference type="SAM" id="MobiDB-lite"/>
    </source>
</evidence>
<sequence length="645" mass="70604">MAHSHLLSGISMSVRPRQPAPESNALYPVRSTLLPSTPRIGNPRQLLAPPLPHTEHAKTKDPKSKHNAYRDTPPDVIIAMVAKSTSKTQVGDVRSAKRCWNCRDRKIACDRALPGCAKCKQRGKTCEGYGLRLSWPKDNDPRRSISGNAHYIQRPRTTGYEFVDASNQDIDLYLGDSMTRLDSRDPFPASYYAMHLARPHMTTLTPTPLAPASMGFLDPSLATIGHSLLPGVFSGAADQFDDLYSLLVRMSLTDDGPPALATRHALSALSYQTLGQKEFAYAHQATAIRALQVAIDGAALGTGTVDSGSSGSIGGHTNGPMQPSQYFQAMAASMLLNYYEILDDTSNASATSSVYFCGCKRLAMTMHREHSTYQGDLALILDWVFYHDAMYKFSIHHWEKRTAAQVMIKDGPRILSKPVFSPLRHVVNPSLGCSLELLEILCQIVDAVLDPATPGYHSPEHLRALRQAEIRLDSVVQHVSTVSLIDPFDADITPPFLREPPQYQETESHLYAVCVKLYLQRLGRGVDKRADVVQDLLAEGYALLAQLGHCKRPWLLFVLGVEARDEDDRRAILASIEAASAHLGGIPPPQNLVHVRRLVQAAWTHQDLHAAEAGPGSPGSPGAPGSMLRVYNTIISANAAPPLFV</sequence>
<evidence type="ECO:0000256" key="5">
    <source>
        <dbReference type="ARBA" id="ARBA00023163"/>
    </source>
</evidence>
<dbReference type="EMBL" id="AXCR01000012">
    <property type="protein sequence ID" value="KJR80319.1"/>
    <property type="molecule type" value="Genomic_DNA"/>
</dbReference>
<dbReference type="GO" id="GO:0045944">
    <property type="term" value="P:positive regulation of transcription by RNA polymerase II"/>
    <property type="evidence" value="ECO:0007669"/>
    <property type="project" value="TreeGrafter"/>
</dbReference>
<dbReference type="PANTHER" id="PTHR37534">
    <property type="entry name" value="TRANSCRIPTIONAL ACTIVATOR PROTEIN UGA3"/>
    <property type="match status" value="1"/>
</dbReference>
<reference evidence="9 10" key="2">
    <citation type="journal article" date="2015" name="Eukaryot. Cell">
        <title>Asexual propagation of a virulent clone complex in a human and feline outbreak of sporotrichosis.</title>
        <authorList>
            <person name="Teixeira Mde M."/>
            <person name="Rodrigues A.M."/>
            <person name="Tsui C.K."/>
            <person name="de Almeida L.G."/>
            <person name="Van Diepeningen A.D."/>
            <person name="van den Ende B.G."/>
            <person name="Fernandes G.F."/>
            <person name="Kano R."/>
            <person name="Hamelin R.C."/>
            <person name="Lopes-Bezerra L.M."/>
            <person name="Vasconcelos A.T."/>
            <person name="de Hoog S."/>
            <person name="de Camargo Z.P."/>
            <person name="Felipe M.S."/>
        </authorList>
    </citation>
    <scope>NUCLEOTIDE SEQUENCE [LARGE SCALE GENOMIC DNA]</scope>
    <source>
        <strain evidence="9 10">1099-18</strain>
    </source>
</reference>
<evidence type="ECO:0000256" key="3">
    <source>
        <dbReference type="ARBA" id="ARBA00023015"/>
    </source>
</evidence>
<dbReference type="GO" id="GO:0008270">
    <property type="term" value="F:zinc ion binding"/>
    <property type="evidence" value="ECO:0007669"/>
    <property type="project" value="InterPro"/>
</dbReference>
<dbReference type="Gene3D" id="4.10.240.10">
    <property type="entry name" value="Zn(2)-C6 fungal-type DNA-binding domain"/>
    <property type="match status" value="1"/>
</dbReference>
<dbReference type="GeneID" id="27667113"/>
<evidence type="ECO:0000313" key="10">
    <source>
        <dbReference type="Proteomes" id="UP000033710"/>
    </source>
</evidence>
<dbReference type="PROSITE" id="PS50048">
    <property type="entry name" value="ZN2_CY6_FUNGAL_2"/>
    <property type="match status" value="1"/>
</dbReference>
<gene>
    <name evidence="9" type="ORF">SPSK_05084</name>
</gene>
<accession>A0A0F2LTY1</accession>
<name>A0A0F2LTY1_SPOSC</name>
<dbReference type="Pfam" id="PF00172">
    <property type="entry name" value="Zn_clus"/>
    <property type="match status" value="1"/>
</dbReference>
<dbReference type="OrthoDB" id="6730379at2759"/>
<dbReference type="InterPro" id="IPR036864">
    <property type="entry name" value="Zn2-C6_fun-type_DNA-bd_sf"/>
</dbReference>
<dbReference type="SUPFAM" id="SSF57701">
    <property type="entry name" value="Zn2/Cys6 DNA-binding domain"/>
    <property type="match status" value="1"/>
</dbReference>
<feature type="compositionally biased region" description="Basic and acidic residues" evidence="7">
    <location>
        <begin position="53"/>
        <end position="71"/>
    </location>
</feature>
<dbReference type="GO" id="GO:0005634">
    <property type="term" value="C:nucleus"/>
    <property type="evidence" value="ECO:0007669"/>
    <property type="project" value="UniProtKB-SubCell"/>
</dbReference>
<evidence type="ECO:0000313" key="9">
    <source>
        <dbReference type="EMBL" id="KJR80319.1"/>
    </source>
</evidence>
<dbReference type="KEGG" id="ssck:SPSK_05084"/>
<keyword evidence="4" id="KW-0238">DNA-binding</keyword>
<dbReference type="SMART" id="SM00066">
    <property type="entry name" value="GAL4"/>
    <property type="match status" value="1"/>
</dbReference>
<dbReference type="GO" id="GO:0000976">
    <property type="term" value="F:transcription cis-regulatory region binding"/>
    <property type="evidence" value="ECO:0007669"/>
    <property type="project" value="TreeGrafter"/>
</dbReference>
<dbReference type="RefSeq" id="XP_016582995.1">
    <property type="nucleotide sequence ID" value="XM_016731836.1"/>
</dbReference>
<evidence type="ECO:0000256" key="6">
    <source>
        <dbReference type="ARBA" id="ARBA00023242"/>
    </source>
</evidence>
<keyword evidence="6" id="KW-0539">Nucleus</keyword>
<organism evidence="9 10">
    <name type="scientific">Sporothrix schenckii 1099-18</name>
    <dbReference type="NCBI Taxonomy" id="1397361"/>
    <lineage>
        <taxon>Eukaryota</taxon>
        <taxon>Fungi</taxon>
        <taxon>Dikarya</taxon>
        <taxon>Ascomycota</taxon>
        <taxon>Pezizomycotina</taxon>
        <taxon>Sordariomycetes</taxon>
        <taxon>Sordariomycetidae</taxon>
        <taxon>Ophiostomatales</taxon>
        <taxon>Ophiostomataceae</taxon>
        <taxon>Sporothrix</taxon>
    </lineage>
</organism>
<keyword evidence="2" id="KW-0862">Zinc</keyword>
<dbReference type="InterPro" id="IPR021858">
    <property type="entry name" value="Fun_TF"/>
</dbReference>
<feature type="region of interest" description="Disordered" evidence="7">
    <location>
        <begin position="1"/>
        <end position="71"/>
    </location>
</feature>
<comment type="subcellular location">
    <subcellularLocation>
        <location evidence="1">Nucleus</location>
    </subcellularLocation>
</comment>
<keyword evidence="3" id="KW-0805">Transcription regulation</keyword>
<evidence type="ECO:0000256" key="4">
    <source>
        <dbReference type="ARBA" id="ARBA00023125"/>
    </source>
</evidence>
<evidence type="ECO:0000256" key="2">
    <source>
        <dbReference type="ARBA" id="ARBA00022833"/>
    </source>
</evidence>
<comment type="caution">
    <text evidence="9">The sequence shown here is derived from an EMBL/GenBank/DDBJ whole genome shotgun (WGS) entry which is preliminary data.</text>
</comment>
<dbReference type="AlphaFoldDB" id="A0A0F2LTY1"/>
<proteinExistence type="predicted"/>